<organism evidence="1 2">
    <name type="scientific">Trifolium medium</name>
    <dbReference type="NCBI Taxonomy" id="97028"/>
    <lineage>
        <taxon>Eukaryota</taxon>
        <taxon>Viridiplantae</taxon>
        <taxon>Streptophyta</taxon>
        <taxon>Embryophyta</taxon>
        <taxon>Tracheophyta</taxon>
        <taxon>Spermatophyta</taxon>
        <taxon>Magnoliopsida</taxon>
        <taxon>eudicotyledons</taxon>
        <taxon>Gunneridae</taxon>
        <taxon>Pentapetalae</taxon>
        <taxon>rosids</taxon>
        <taxon>fabids</taxon>
        <taxon>Fabales</taxon>
        <taxon>Fabaceae</taxon>
        <taxon>Papilionoideae</taxon>
        <taxon>50 kb inversion clade</taxon>
        <taxon>NPAAA clade</taxon>
        <taxon>Hologalegina</taxon>
        <taxon>IRL clade</taxon>
        <taxon>Trifolieae</taxon>
        <taxon>Trifolium</taxon>
    </lineage>
</organism>
<feature type="non-terminal residue" evidence="1">
    <location>
        <position position="1"/>
    </location>
</feature>
<keyword evidence="2" id="KW-1185">Reference proteome</keyword>
<evidence type="ECO:0000313" key="2">
    <source>
        <dbReference type="Proteomes" id="UP000265520"/>
    </source>
</evidence>
<proteinExistence type="predicted"/>
<evidence type="ECO:0000313" key="1">
    <source>
        <dbReference type="EMBL" id="MCI79617.1"/>
    </source>
</evidence>
<dbReference type="EMBL" id="LXQA010977799">
    <property type="protein sequence ID" value="MCI79617.1"/>
    <property type="molecule type" value="Genomic_DNA"/>
</dbReference>
<accession>A0A392UUW4</accession>
<protein>
    <submittedName>
        <fullName evidence="1">Uncharacterized protein</fullName>
    </submittedName>
</protein>
<dbReference type="AlphaFoldDB" id="A0A392UUW4"/>
<reference evidence="1 2" key="1">
    <citation type="journal article" date="2018" name="Front. Plant Sci.">
        <title>Red Clover (Trifolium pratense) and Zigzag Clover (T. medium) - A Picture of Genomic Similarities and Differences.</title>
        <authorList>
            <person name="Dluhosova J."/>
            <person name="Istvanek J."/>
            <person name="Nedelnik J."/>
            <person name="Repkova J."/>
        </authorList>
    </citation>
    <scope>NUCLEOTIDE SEQUENCE [LARGE SCALE GENOMIC DNA]</scope>
    <source>
        <strain evidence="2">cv. 10/8</strain>
        <tissue evidence="1">Leaf</tissue>
    </source>
</reference>
<comment type="caution">
    <text evidence="1">The sequence shown here is derived from an EMBL/GenBank/DDBJ whole genome shotgun (WGS) entry which is preliminary data.</text>
</comment>
<dbReference type="Proteomes" id="UP000265520">
    <property type="component" value="Unassembled WGS sequence"/>
</dbReference>
<sequence>NEKFTSGAYRLETLQGEVMPRAWNIANLRYYYS</sequence>
<name>A0A392UUW4_9FABA</name>